<dbReference type="AlphaFoldDB" id="A0A4D7C858"/>
<dbReference type="InterPro" id="IPR050344">
    <property type="entry name" value="Peptidase_M1_aminopeptidases"/>
</dbReference>
<dbReference type="Gene3D" id="1.10.390.10">
    <property type="entry name" value="Neutral Protease Domain 2"/>
    <property type="match status" value="1"/>
</dbReference>
<dbReference type="Gene3D" id="2.60.40.1910">
    <property type="match status" value="1"/>
</dbReference>
<protein>
    <submittedName>
        <fullName evidence="3">M1 family metallopeptidase</fullName>
    </submittedName>
</protein>
<sequence>MLAMIESYMGPEKFQAGVRKHLRAHAHGNATASQFFAAMADAAGDPQVLSAFKSFIEQEGVPLVTVARSADGKQLTLRQARYRPVGSAIQPGQTWVIPFCAKFYAGAQSTKTCTIMTGTEATLAVPAGFEQAAVMPNADGAGYYRFALGADDQAKLLALGVQLPDREALALADSLQAAFDANVTTFDALGAAAQALVGHKERRAALWLPGSLAELDRQTLSGAASAALKARIGGMLKPELAKLGFDPRAGAHRSEPADRQALRQTLVAGLFFDAEDDGITKTLADAAQASLANADALDVGFRATAWSAGVKALGKPFASQLAARLLEGKDSYERAHAAFALGHTQDLALAAEMRALALDKRLRFQESLSIIGSQFEGPATRSAAWAWFKENASVMFDRLPGFSQPRLIEIAQGFCTPEQRADVASFFPAWIAKLGGGKLELERTLESIDLCLARKAAHGAELASLN</sequence>
<gene>
    <name evidence="3" type="ORF">E6W36_15720</name>
</gene>
<dbReference type="GO" id="GO:0005737">
    <property type="term" value="C:cytoplasm"/>
    <property type="evidence" value="ECO:0007669"/>
    <property type="project" value="TreeGrafter"/>
</dbReference>
<evidence type="ECO:0000313" key="4">
    <source>
        <dbReference type="Proteomes" id="UP000298714"/>
    </source>
</evidence>
<dbReference type="PANTHER" id="PTHR11533:SF174">
    <property type="entry name" value="PUROMYCIN-SENSITIVE AMINOPEPTIDASE-RELATED"/>
    <property type="match status" value="1"/>
</dbReference>
<dbReference type="GO" id="GO:0042277">
    <property type="term" value="F:peptide binding"/>
    <property type="evidence" value="ECO:0007669"/>
    <property type="project" value="TreeGrafter"/>
</dbReference>
<evidence type="ECO:0000256" key="1">
    <source>
        <dbReference type="ARBA" id="ARBA00010136"/>
    </source>
</evidence>
<dbReference type="InterPro" id="IPR024571">
    <property type="entry name" value="ERAP1-like_C_dom"/>
</dbReference>
<dbReference type="EMBL" id="CP039704">
    <property type="protein sequence ID" value="QCI80440.1"/>
    <property type="molecule type" value="Genomic_DNA"/>
</dbReference>
<dbReference type="GO" id="GO:0016020">
    <property type="term" value="C:membrane"/>
    <property type="evidence" value="ECO:0007669"/>
    <property type="project" value="TreeGrafter"/>
</dbReference>
<dbReference type="Pfam" id="PF11838">
    <property type="entry name" value="ERAP1_C"/>
    <property type="match status" value="1"/>
</dbReference>
<name>A0A4D7C858_9SPHN</name>
<dbReference type="KEGG" id="hgn:E6W36_15720"/>
<evidence type="ECO:0000259" key="2">
    <source>
        <dbReference type="Pfam" id="PF11838"/>
    </source>
</evidence>
<dbReference type="GO" id="GO:0070006">
    <property type="term" value="F:metalloaminopeptidase activity"/>
    <property type="evidence" value="ECO:0007669"/>
    <property type="project" value="TreeGrafter"/>
</dbReference>
<dbReference type="InterPro" id="IPR027268">
    <property type="entry name" value="Peptidase_M4/M1_CTD_sf"/>
</dbReference>
<reference evidence="4" key="1">
    <citation type="submission" date="2019-04" db="EMBL/GenBank/DDBJ databases">
        <title>Complete genome sequence of Sphingomonas sp. W1-2-3.</title>
        <authorList>
            <person name="Im W.T."/>
        </authorList>
    </citation>
    <scope>NUCLEOTIDE SEQUENCE [LARGE SCALE GENOMIC DNA]</scope>
    <source>
        <strain evidence="4">W1-2-3</strain>
    </source>
</reference>
<dbReference type="Proteomes" id="UP000298714">
    <property type="component" value="Chromosome"/>
</dbReference>
<accession>A0A4D7C858</accession>
<proteinExistence type="inferred from homology"/>
<comment type="similarity">
    <text evidence="1">Belongs to the peptidase M1 family.</text>
</comment>
<feature type="domain" description="ERAP1-like C-terminal" evidence="2">
    <location>
        <begin position="134"/>
        <end position="448"/>
    </location>
</feature>
<dbReference type="GO" id="GO:0005615">
    <property type="term" value="C:extracellular space"/>
    <property type="evidence" value="ECO:0007669"/>
    <property type="project" value="TreeGrafter"/>
</dbReference>
<organism evidence="3 4">
    <name type="scientific">Hankyongella ginsenosidimutans</name>
    <dbReference type="NCBI Taxonomy" id="1763828"/>
    <lineage>
        <taxon>Bacteria</taxon>
        <taxon>Pseudomonadati</taxon>
        <taxon>Pseudomonadota</taxon>
        <taxon>Alphaproteobacteria</taxon>
        <taxon>Sphingomonadales</taxon>
        <taxon>Sphingomonadaceae</taxon>
        <taxon>Hankyongella</taxon>
    </lineage>
</organism>
<dbReference type="GO" id="GO:0008270">
    <property type="term" value="F:zinc ion binding"/>
    <property type="evidence" value="ECO:0007669"/>
    <property type="project" value="TreeGrafter"/>
</dbReference>
<dbReference type="Gene3D" id="1.25.50.20">
    <property type="match status" value="1"/>
</dbReference>
<dbReference type="PANTHER" id="PTHR11533">
    <property type="entry name" value="PROTEASE M1 ZINC METALLOPROTEASE"/>
    <property type="match status" value="1"/>
</dbReference>
<dbReference type="GO" id="GO:0043171">
    <property type="term" value="P:peptide catabolic process"/>
    <property type="evidence" value="ECO:0007669"/>
    <property type="project" value="TreeGrafter"/>
</dbReference>
<dbReference type="SUPFAM" id="SSF55486">
    <property type="entry name" value="Metalloproteases ('zincins'), catalytic domain"/>
    <property type="match status" value="1"/>
</dbReference>
<evidence type="ECO:0000313" key="3">
    <source>
        <dbReference type="EMBL" id="QCI80440.1"/>
    </source>
</evidence>
<keyword evidence="4" id="KW-1185">Reference proteome</keyword>